<dbReference type="AlphaFoldDB" id="A0A979FVT0"/>
<dbReference type="Proteomes" id="UP000694843">
    <property type="component" value="Unplaced"/>
</dbReference>
<accession>A0A979FVT0</accession>
<gene>
    <name evidence="3" type="primary">LOC108679104</name>
</gene>
<evidence type="ECO:0000313" key="3">
    <source>
        <dbReference type="RefSeq" id="XP_047740486.1"/>
    </source>
</evidence>
<feature type="region of interest" description="Disordered" evidence="1">
    <location>
        <begin position="1"/>
        <end position="47"/>
    </location>
</feature>
<keyword evidence="2" id="KW-1185">Reference proteome</keyword>
<sequence>MPEMKMDGDDISAMAARRKEGRRKSDASELSFSGYTSMSQTKAQNTSFASSLSVGLQKASLAPRKYPSEAVLRIDNFTSGDNTPLSSLSPSPTPPPRVYETKGFLKDVIAREPRQPHNAALFQSYDGSTVSRNSLPPLVTVEVYGTTVAALLHSAQHVSLVSARLVARLQIKKDVQSDMPVPPSPLAPNGSGSAWLIDGCLRYLEISLKGTKFVTQFFVARDLPADIILGVDFLRKTQMRLNFSESCAFFSSGGKDVKIPFLSSKEVSDHQHVASTAARAHSSNF</sequence>
<dbReference type="RefSeq" id="XP_047740486.1">
    <property type="nucleotide sequence ID" value="XM_047884530.1"/>
</dbReference>
<evidence type="ECO:0000313" key="2">
    <source>
        <dbReference type="Proteomes" id="UP000694843"/>
    </source>
</evidence>
<proteinExistence type="predicted"/>
<organism evidence="2 3">
    <name type="scientific">Hyalella azteca</name>
    <name type="common">Amphipod</name>
    <dbReference type="NCBI Taxonomy" id="294128"/>
    <lineage>
        <taxon>Eukaryota</taxon>
        <taxon>Metazoa</taxon>
        <taxon>Ecdysozoa</taxon>
        <taxon>Arthropoda</taxon>
        <taxon>Crustacea</taxon>
        <taxon>Multicrustacea</taxon>
        <taxon>Malacostraca</taxon>
        <taxon>Eumalacostraca</taxon>
        <taxon>Peracarida</taxon>
        <taxon>Amphipoda</taxon>
        <taxon>Senticaudata</taxon>
        <taxon>Talitrida</taxon>
        <taxon>Talitroidea</taxon>
        <taxon>Hyalellidae</taxon>
        <taxon>Hyalella</taxon>
    </lineage>
</organism>
<name>A0A979FVT0_HYAAZ</name>
<dbReference type="InterPro" id="IPR021109">
    <property type="entry name" value="Peptidase_aspartic_dom_sf"/>
</dbReference>
<evidence type="ECO:0000256" key="1">
    <source>
        <dbReference type="SAM" id="MobiDB-lite"/>
    </source>
</evidence>
<dbReference type="CDD" id="cd00303">
    <property type="entry name" value="retropepsin_like"/>
    <property type="match status" value="1"/>
</dbReference>
<protein>
    <submittedName>
        <fullName evidence="3">Uncharacterized protein LOC108679104 isoform X2</fullName>
    </submittedName>
</protein>
<feature type="compositionally biased region" description="Polar residues" evidence="1">
    <location>
        <begin position="28"/>
        <end position="47"/>
    </location>
</feature>
<reference evidence="3" key="1">
    <citation type="submission" date="2025-08" db="UniProtKB">
        <authorList>
            <consortium name="RefSeq"/>
        </authorList>
    </citation>
    <scope>IDENTIFICATION</scope>
    <source>
        <tissue evidence="3">Whole organism</tissue>
    </source>
</reference>
<dbReference type="SUPFAM" id="SSF50630">
    <property type="entry name" value="Acid proteases"/>
    <property type="match status" value="1"/>
</dbReference>
<dbReference type="GeneID" id="108679104"/>
<dbReference type="Gene3D" id="2.40.70.10">
    <property type="entry name" value="Acid Proteases"/>
    <property type="match status" value="1"/>
</dbReference>